<dbReference type="EMBL" id="JAGTJS010000009">
    <property type="protein sequence ID" value="KAH7258664.1"/>
    <property type="molecule type" value="Genomic_DNA"/>
</dbReference>
<sequence>MLACLDSSNNENVDLVPCDPTGQFKSCCSRGDSCASNGLCVTNDKYAATRYFINGCLVEDWDDPSCPTQCFNVSGNGVKSCGKGQFCCFGSKGCDCKEDEVFNMEPVRIIASIPLETAPSIAIAITTISYEVFSPVDTTSLTPCTSTTDAPVPEPPEDNSSLDLPVGLGVGIGTAIALFTLGTGLFFFILKRATKLEAMSSKNSSQQSFMSYEDDEKHLLPSVPVELHCKPVRAELP</sequence>
<name>A0A9P9HJB5_FUSSL</name>
<protein>
    <submittedName>
        <fullName evidence="2">Uncharacterized protein</fullName>
    </submittedName>
</protein>
<accession>A0A9P9HJB5</accession>
<keyword evidence="1" id="KW-1133">Transmembrane helix</keyword>
<comment type="caution">
    <text evidence="2">The sequence shown here is derived from an EMBL/GenBank/DDBJ whole genome shotgun (WGS) entry which is preliminary data.</text>
</comment>
<dbReference type="AlphaFoldDB" id="A0A9P9HJB5"/>
<proteinExistence type="predicted"/>
<reference evidence="2" key="1">
    <citation type="journal article" date="2021" name="Nat. Commun.">
        <title>Genetic determinants of endophytism in the Arabidopsis root mycobiome.</title>
        <authorList>
            <person name="Mesny F."/>
            <person name="Miyauchi S."/>
            <person name="Thiergart T."/>
            <person name="Pickel B."/>
            <person name="Atanasova L."/>
            <person name="Karlsson M."/>
            <person name="Huettel B."/>
            <person name="Barry K.W."/>
            <person name="Haridas S."/>
            <person name="Chen C."/>
            <person name="Bauer D."/>
            <person name="Andreopoulos W."/>
            <person name="Pangilinan J."/>
            <person name="LaButti K."/>
            <person name="Riley R."/>
            <person name="Lipzen A."/>
            <person name="Clum A."/>
            <person name="Drula E."/>
            <person name="Henrissat B."/>
            <person name="Kohler A."/>
            <person name="Grigoriev I.V."/>
            <person name="Martin F.M."/>
            <person name="Hacquard S."/>
        </authorList>
    </citation>
    <scope>NUCLEOTIDE SEQUENCE</scope>
    <source>
        <strain evidence="2">FSSC 5 MPI-SDFR-AT-0091</strain>
    </source>
</reference>
<organism evidence="2 3">
    <name type="scientific">Fusarium solani</name>
    <name type="common">Filamentous fungus</name>
    <dbReference type="NCBI Taxonomy" id="169388"/>
    <lineage>
        <taxon>Eukaryota</taxon>
        <taxon>Fungi</taxon>
        <taxon>Dikarya</taxon>
        <taxon>Ascomycota</taxon>
        <taxon>Pezizomycotina</taxon>
        <taxon>Sordariomycetes</taxon>
        <taxon>Hypocreomycetidae</taxon>
        <taxon>Hypocreales</taxon>
        <taxon>Nectriaceae</taxon>
        <taxon>Fusarium</taxon>
        <taxon>Fusarium solani species complex</taxon>
    </lineage>
</organism>
<dbReference type="Proteomes" id="UP000736672">
    <property type="component" value="Unassembled WGS sequence"/>
</dbReference>
<dbReference type="OrthoDB" id="5215637at2759"/>
<evidence type="ECO:0000313" key="3">
    <source>
        <dbReference type="Proteomes" id="UP000736672"/>
    </source>
</evidence>
<keyword evidence="3" id="KW-1185">Reference proteome</keyword>
<gene>
    <name evidence="2" type="ORF">B0J15DRAFT_494253</name>
</gene>
<evidence type="ECO:0000313" key="2">
    <source>
        <dbReference type="EMBL" id="KAH7258664.1"/>
    </source>
</evidence>
<keyword evidence="1" id="KW-0812">Transmembrane</keyword>
<evidence type="ECO:0000256" key="1">
    <source>
        <dbReference type="SAM" id="Phobius"/>
    </source>
</evidence>
<feature type="transmembrane region" description="Helical" evidence="1">
    <location>
        <begin position="166"/>
        <end position="190"/>
    </location>
</feature>
<keyword evidence="1" id="KW-0472">Membrane</keyword>